<evidence type="ECO:0000256" key="1">
    <source>
        <dbReference type="ARBA" id="ARBA00001096"/>
    </source>
</evidence>
<dbReference type="VEuPathDB" id="TriTrypDB:BSAL_53545"/>
<accession>A0A0S4IIG2</accession>
<evidence type="ECO:0000256" key="3">
    <source>
        <dbReference type="ARBA" id="ARBA00012083"/>
    </source>
</evidence>
<comment type="catalytic activity">
    <reaction evidence="1">
        <text>alpha-D-glucose 6-phosphate = beta-D-glucose 6-phosphate</text>
        <dbReference type="Rhea" id="RHEA:16249"/>
        <dbReference type="ChEBI" id="CHEBI:58225"/>
        <dbReference type="ChEBI" id="CHEBI:58247"/>
        <dbReference type="EC" id="5.1.3.15"/>
    </reaction>
</comment>
<dbReference type="InterPro" id="IPR014718">
    <property type="entry name" value="GH-type_carb-bd"/>
</dbReference>
<dbReference type="GO" id="GO:0005737">
    <property type="term" value="C:cytoplasm"/>
    <property type="evidence" value="ECO:0007669"/>
    <property type="project" value="TreeGrafter"/>
</dbReference>
<sequence>MPLTTLSNGRQAVIVTAADGATAIVYEQGAQVASWIPAGGKEVMFVSPNSIYKDGTSIRGGVPICWPQFSDMGAGAAHGHVRKAKWDFVEDGVGTVTFSLRVKPDDAANQWSIDAELHCIVNVSSAELSVAFRIKNLAESDASFNLALHTYFAISSIHNVTIHGLDNCTWADNMRKREKFAPEEIRRIDKETDRIYLDVEGPVTISDPQNARNIVIQGAGLPDVVLWNPWIERTQKFVDLVETGYLDFVCVEHGAIGKPVVLAKGQTWEGAQVIAVQAQTSSKI</sequence>
<dbReference type="InterPro" id="IPR025532">
    <property type="entry name" value="G6P_1-epimerase"/>
</dbReference>
<keyword evidence="4 5" id="KW-0413">Isomerase</keyword>
<dbReference type="CDD" id="cd09020">
    <property type="entry name" value="D-hex-6-P-epi_like"/>
    <property type="match status" value="1"/>
</dbReference>
<proteinExistence type="inferred from homology"/>
<evidence type="ECO:0000256" key="4">
    <source>
        <dbReference type="ARBA" id="ARBA00023235"/>
    </source>
</evidence>
<gene>
    <name evidence="7" type="ORF">BSAL_53545</name>
</gene>
<dbReference type="InterPro" id="IPR008183">
    <property type="entry name" value="Aldose_1/G6P_1-epimerase"/>
</dbReference>
<dbReference type="InterPro" id="IPR011013">
    <property type="entry name" value="Gal_mutarotase_sf_dom"/>
</dbReference>
<dbReference type="PANTHER" id="PTHR11122">
    <property type="entry name" value="APOSPORY-ASSOCIATED PROTEIN C-RELATED"/>
    <property type="match status" value="1"/>
</dbReference>
<dbReference type="PANTHER" id="PTHR11122:SF13">
    <property type="entry name" value="GLUCOSE-6-PHOSPHATE 1-EPIMERASE"/>
    <property type="match status" value="1"/>
</dbReference>
<dbReference type="GO" id="GO:0047938">
    <property type="term" value="F:glucose-6-phosphate 1-epimerase activity"/>
    <property type="evidence" value="ECO:0007669"/>
    <property type="project" value="UniProtKB-UniRule"/>
</dbReference>
<name>A0A0S4IIG2_BODSA</name>
<dbReference type="Pfam" id="PF01263">
    <property type="entry name" value="Aldose_epim"/>
    <property type="match status" value="1"/>
</dbReference>
<evidence type="ECO:0000313" key="7">
    <source>
        <dbReference type="EMBL" id="CUE71660.1"/>
    </source>
</evidence>
<evidence type="ECO:0000313" key="8">
    <source>
        <dbReference type="Proteomes" id="UP000051952"/>
    </source>
</evidence>
<dbReference type="OrthoDB" id="1659429at2759"/>
<evidence type="ECO:0000256" key="5">
    <source>
        <dbReference type="PIRNR" id="PIRNR016020"/>
    </source>
</evidence>
<keyword evidence="8" id="KW-1185">Reference proteome</keyword>
<feature type="active site" evidence="6">
    <location>
        <position position="149"/>
    </location>
</feature>
<dbReference type="Gene3D" id="2.70.98.10">
    <property type="match status" value="1"/>
</dbReference>
<organism evidence="7 8">
    <name type="scientific">Bodo saltans</name>
    <name type="common">Flagellated protozoan</name>
    <dbReference type="NCBI Taxonomy" id="75058"/>
    <lineage>
        <taxon>Eukaryota</taxon>
        <taxon>Discoba</taxon>
        <taxon>Euglenozoa</taxon>
        <taxon>Kinetoplastea</taxon>
        <taxon>Metakinetoplastina</taxon>
        <taxon>Eubodonida</taxon>
        <taxon>Bodonidae</taxon>
        <taxon>Bodo</taxon>
    </lineage>
</organism>
<reference evidence="8" key="1">
    <citation type="submission" date="2015-09" db="EMBL/GenBank/DDBJ databases">
        <authorList>
            <consortium name="Pathogen Informatics"/>
        </authorList>
    </citation>
    <scope>NUCLEOTIDE SEQUENCE [LARGE SCALE GENOMIC DNA]</scope>
    <source>
        <strain evidence="8">Lake Konstanz</strain>
    </source>
</reference>
<feature type="active site" evidence="6">
    <location>
        <position position="252"/>
    </location>
</feature>
<dbReference type="EMBL" id="CYKH01000110">
    <property type="protein sequence ID" value="CUE71660.1"/>
    <property type="molecule type" value="Genomic_DNA"/>
</dbReference>
<dbReference type="GO" id="GO:0005975">
    <property type="term" value="P:carbohydrate metabolic process"/>
    <property type="evidence" value="ECO:0007669"/>
    <property type="project" value="InterPro"/>
</dbReference>
<protein>
    <recommendedName>
        <fullName evidence="3 5">glucose-6-phosphate 1-epimerase</fullName>
        <ecNumber evidence="3 5">5.1.3.15</ecNumber>
    </recommendedName>
</protein>
<dbReference type="SUPFAM" id="SSF74650">
    <property type="entry name" value="Galactose mutarotase-like"/>
    <property type="match status" value="1"/>
</dbReference>
<dbReference type="OMA" id="TQALHSY"/>
<dbReference type="GO" id="GO:0030246">
    <property type="term" value="F:carbohydrate binding"/>
    <property type="evidence" value="ECO:0007669"/>
    <property type="project" value="UniProtKB-UniRule"/>
</dbReference>
<dbReference type="EC" id="5.1.3.15" evidence="3 5"/>
<dbReference type="AlphaFoldDB" id="A0A0S4IIG2"/>
<evidence type="ECO:0000256" key="2">
    <source>
        <dbReference type="ARBA" id="ARBA00005866"/>
    </source>
</evidence>
<dbReference type="PIRSF" id="PIRSF016020">
    <property type="entry name" value="PHexose_mutarotase"/>
    <property type="match status" value="1"/>
</dbReference>
<dbReference type="Proteomes" id="UP000051952">
    <property type="component" value="Unassembled WGS sequence"/>
</dbReference>
<comment type="similarity">
    <text evidence="2 5">Belongs to the glucose-6-phosphate 1-epimerase family.</text>
</comment>
<evidence type="ECO:0000256" key="6">
    <source>
        <dbReference type="PIRSR" id="PIRSR016020-1"/>
    </source>
</evidence>